<organism evidence="9 10">
    <name type="scientific">Prauserella rugosa</name>
    <dbReference type="NCBI Taxonomy" id="43354"/>
    <lineage>
        <taxon>Bacteria</taxon>
        <taxon>Bacillati</taxon>
        <taxon>Actinomycetota</taxon>
        <taxon>Actinomycetes</taxon>
        <taxon>Pseudonocardiales</taxon>
        <taxon>Pseudonocardiaceae</taxon>
        <taxon>Prauserella</taxon>
    </lineage>
</organism>
<feature type="domain" description="L-fucose isomerase C-terminal" evidence="6">
    <location>
        <begin position="331"/>
        <end position="467"/>
    </location>
</feature>
<evidence type="ECO:0000256" key="2">
    <source>
        <dbReference type="ARBA" id="ARBA00023211"/>
    </source>
</evidence>
<dbReference type="InterPro" id="IPR015888">
    <property type="entry name" value="Fuc_isomerase_C"/>
</dbReference>
<dbReference type="InterPro" id="IPR012889">
    <property type="entry name" value="Fucose_isomerase_N2"/>
</dbReference>
<dbReference type="PANTHER" id="PTHR37840:SF1">
    <property type="entry name" value="L-FUCOSE ISOMERASE"/>
    <property type="match status" value="1"/>
</dbReference>
<dbReference type="InterPro" id="IPR005763">
    <property type="entry name" value="Fucose_isomerase"/>
</dbReference>
<dbReference type="Pfam" id="PF07881">
    <property type="entry name" value="Fucose_iso_N1"/>
    <property type="match status" value="1"/>
</dbReference>
<dbReference type="Gene3D" id="3.20.14.10">
    <property type="entry name" value="L-fucose/L-arabinose isomerase, C-terminal"/>
    <property type="match status" value="1"/>
</dbReference>
<proteinExistence type="predicted"/>
<dbReference type="InterPro" id="IPR038392">
    <property type="entry name" value="Fucose_isomerase_dom2_sf"/>
</dbReference>
<dbReference type="Gene3D" id="3.40.275.10">
    <property type="entry name" value="L-fucose Isomerase, Chain A, domain 2"/>
    <property type="match status" value="1"/>
</dbReference>
<dbReference type="SUPFAM" id="SSF53743">
    <property type="entry name" value="FucI/AraA N-terminal and middle domains"/>
    <property type="match status" value="1"/>
</dbReference>
<dbReference type="InterPro" id="IPR038391">
    <property type="entry name" value="Fucose_iso_dom1_sf"/>
</dbReference>
<dbReference type="Pfam" id="PF07882">
    <property type="entry name" value="Fucose_iso_N2"/>
    <property type="match status" value="1"/>
</dbReference>
<dbReference type="GO" id="GO:0019571">
    <property type="term" value="P:D-arabinose catabolic process"/>
    <property type="evidence" value="ECO:0007669"/>
    <property type="project" value="TreeGrafter"/>
</dbReference>
<evidence type="ECO:0000256" key="4">
    <source>
        <dbReference type="ARBA" id="ARBA00023277"/>
    </source>
</evidence>
<gene>
    <name evidence="9" type="ORF">JD82_00609</name>
</gene>
<dbReference type="GO" id="GO:0042355">
    <property type="term" value="P:L-fucose catabolic process"/>
    <property type="evidence" value="ECO:0007669"/>
    <property type="project" value="TreeGrafter"/>
</dbReference>
<dbReference type="GO" id="GO:0030145">
    <property type="term" value="F:manganese ion binding"/>
    <property type="evidence" value="ECO:0007669"/>
    <property type="project" value="InterPro"/>
</dbReference>
<evidence type="ECO:0000256" key="5">
    <source>
        <dbReference type="ARBA" id="ARBA00030454"/>
    </source>
</evidence>
<dbReference type="OrthoDB" id="9760430at2"/>
<dbReference type="CDD" id="cd00578">
    <property type="entry name" value="L-fuc_L-ara-isomerases"/>
    <property type="match status" value="1"/>
</dbReference>
<dbReference type="InterPro" id="IPR012888">
    <property type="entry name" value="Fucose_iso_N1"/>
</dbReference>
<keyword evidence="3 9" id="KW-0413">Isomerase</keyword>
<protein>
    <recommendedName>
        <fullName evidence="5">FucIase</fullName>
    </recommendedName>
</protein>
<evidence type="ECO:0000256" key="1">
    <source>
        <dbReference type="ARBA" id="ARBA00022723"/>
    </source>
</evidence>
<keyword evidence="4" id="KW-0119">Carbohydrate metabolism</keyword>
<dbReference type="AlphaFoldDB" id="A0A660C5L8"/>
<dbReference type="Proteomes" id="UP000317303">
    <property type="component" value="Unassembled WGS sequence"/>
</dbReference>
<dbReference type="InterPro" id="IPR009015">
    <property type="entry name" value="Fucose_isomerase_N/cen_sf"/>
</dbReference>
<keyword evidence="1" id="KW-0479">Metal-binding</keyword>
<dbReference type="GO" id="GO:0008790">
    <property type="term" value="F:arabinose isomerase activity"/>
    <property type="evidence" value="ECO:0007669"/>
    <property type="project" value="TreeGrafter"/>
</dbReference>
<dbReference type="GO" id="GO:0008736">
    <property type="term" value="F:L-fucose isomerase activity"/>
    <property type="evidence" value="ECO:0007669"/>
    <property type="project" value="InterPro"/>
</dbReference>
<evidence type="ECO:0000259" key="6">
    <source>
        <dbReference type="Pfam" id="PF02952"/>
    </source>
</evidence>
<comment type="caution">
    <text evidence="9">The sequence shown here is derived from an EMBL/GenBank/DDBJ whole genome shotgun (WGS) entry which is preliminary data.</text>
</comment>
<dbReference type="Gene3D" id="3.40.50.1070">
    <property type="match status" value="1"/>
</dbReference>
<dbReference type="RefSeq" id="WP_030531937.1">
    <property type="nucleotide sequence ID" value="NZ_JOIJ01000006.1"/>
</dbReference>
<keyword evidence="2" id="KW-0464">Manganese</keyword>
<feature type="domain" description="L-fucose isomerase N-terminal-2" evidence="8">
    <location>
        <begin position="248"/>
        <end position="309"/>
    </location>
</feature>
<sequence length="474" mass="51509">MARIGLVSISDGRGHVHARNAEFITTKQNALAESLTTAGHEVVRGSDIVATNEAATRVAREVAASDVDLTVFYYAVWSFPNFTMLAAEATRSPLALVASTDPTEPGLVGSLAAGGALDQIGRSHTRLAGAPDSAELIDAISAQATAAAAVSSLRGSTFGRFGGRPMGMNTAVANTDQWMRLFGIDVEEIDQHELVVRSEKADAAEAARARQWLEKHTAGVHYDGGKLTPELLERQLRSYIAIREIIAERAIDFSGIKAQPELTENFATMDVTEALLNDPYDWNGPKRPHICATEADMDGALTMQLLHRIADVPVLFADVRHYHPELDVWDLCNSGQHATWYAARSDDPAENLAQVTLYPEVFFFPAGGASVQHIAAPGEMTLARFTRLDGDYRLHLMRGEFQHFDTATTTGLVNASTPEWPHAFARIDTSAETFLTRFGSNHIHAVPGDHRATLRAAARMLGVTVDEFTPETQP</sequence>
<feature type="domain" description="L-fucose isomerase N-terminal-1" evidence="7">
    <location>
        <begin position="2"/>
        <end position="155"/>
    </location>
</feature>
<name>A0A660C5L8_9PSEU</name>
<dbReference type="PANTHER" id="PTHR37840">
    <property type="entry name" value="L-FUCOSE ISOMERASE"/>
    <property type="match status" value="1"/>
</dbReference>
<dbReference type="InterPro" id="IPR038393">
    <property type="entry name" value="Fuc_iso_dom3_sf"/>
</dbReference>
<evidence type="ECO:0000313" key="10">
    <source>
        <dbReference type="Proteomes" id="UP000317303"/>
    </source>
</evidence>
<evidence type="ECO:0000256" key="3">
    <source>
        <dbReference type="ARBA" id="ARBA00023235"/>
    </source>
</evidence>
<reference evidence="9 10" key="1">
    <citation type="submission" date="2019-07" db="EMBL/GenBank/DDBJ databases">
        <title>R&amp;d 2014.</title>
        <authorList>
            <person name="Klenk H.-P."/>
        </authorList>
    </citation>
    <scope>NUCLEOTIDE SEQUENCE [LARGE SCALE GENOMIC DNA]</scope>
    <source>
        <strain evidence="9 10">DSM 43194</strain>
    </source>
</reference>
<dbReference type="EMBL" id="VLJV01000001">
    <property type="protein sequence ID" value="TWH18788.1"/>
    <property type="molecule type" value="Genomic_DNA"/>
</dbReference>
<evidence type="ECO:0000259" key="8">
    <source>
        <dbReference type="Pfam" id="PF07882"/>
    </source>
</evidence>
<evidence type="ECO:0000259" key="7">
    <source>
        <dbReference type="Pfam" id="PF07881"/>
    </source>
</evidence>
<dbReference type="GO" id="GO:0005737">
    <property type="term" value="C:cytoplasm"/>
    <property type="evidence" value="ECO:0007669"/>
    <property type="project" value="InterPro"/>
</dbReference>
<dbReference type="Pfam" id="PF02952">
    <property type="entry name" value="Fucose_iso_C"/>
    <property type="match status" value="1"/>
</dbReference>
<accession>A0A660C5L8</accession>
<evidence type="ECO:0000313" key="9">
    <source>
        <dbReference type="EMBL" id="TWH18788.1"/>
    </source>
</evidence>
<keyword evidence="10" id="KW-1185">Reference proteome</keyword>